<dbReference type="InterPro" id="IPR014026">
    <property type="entry name" value="UDP-Glc/GDP-Man_DH_dimer"/>
</dbReference>
<dbReference type="Pfam" id="PF03720">
    <property type="entry name" value="UDPG_MGDP_dh_C"/>
    <property type="match status" value="1"/>
</dbReference>
<dbReference type="FunFam" id="1.20.5.100:FF:000001">
    <property type="entry name" value="UDP-glucose 6-dehydrogenase"/>
    <property type="match status" value="1"/>
</dbReference>
<evidence type="ECO:0000259" key="7">
    <source>
        <dbReference type="SMART" id="SM00984"/>
    </source>
</evidence>
<dbReference type="SUPFAM" id="SSF51735">
    <property type="entry name" value="NAD(P)-binding Rossmann-fold domains"/>
    <property type="match status" value="1"/>
</dbReference>
<dbReference type="InterPro" id="IPR001732">
    <property type="entry name" value="UDP-Glc/GDP-Man_DH_N"/>
</dbReference>
<dbReference type="EMBL" id="UOEA01000071">
    <property type="protein sequence ID" value="VAV84732.1"/>
    <property type="molecule type" value="Genomic_DNA"/>
</dbReference>
<dbReference type="Pfam" id="PF03721">
    <property type="entry name" value="UDPG_MGDP_dh_N"/>
    <property type="match status" value="1"/>
</dbReference>
<dbReference type="UniPathway" id="UPA00038">
    <property type="reaction ID" value="UER00491"/>
</dbReference>
<dbReference type="NCBIfam" id="TIGR03026">
    <property type="entry name" value="NDP-sugDHase"/>
    <property type="match status" value="1"/>
</dbReference>
<evidence type="ECO:0000256" key="3">
    <source>
        <dbReference type="ARBA" id="ARBA00012954"/>
    </source>
</evidence>
<dbReference type="SUPFAM" id="SSF48179">
    <property type="entry name" value="6-phosphogluconate dehydrogenase C-terminal domain-like"/>
    <property type="match status" value="1"/>
</dbReference>
<dbReference type="PIRSF" id="PIRSF000124">
    <property type="entry name" value="UDPglc_GDPman_dh"/>
    <property type="match status" value="1"/>
</dbReference>
<organism evidence="8">
    <name type="scientific">hydrothermal vent metagenome</name>
    <dbReference type="NCBI Taxonomy" id="652676"/>
    <lineage>
        <taxon>unclassified sequences</taxon>
        <taxon>metagenomes</taxon>
        <taxon>ecological metagenomes</taxon>
    </lineage>
</organism>
<dbReference type="InterPro" id="IPR014027">
    <property type="entry name" value="UDP-Glc/GDP-Man_DH_C"/>
</dbReference>
<comment type="similarity">
    <text evidence="2">Belongs to the UDP-glucose/GDP-mannose dehydrogenase family.</text>
</comment>
<name>A0A3B0QWP2_9ZZZZ</name>
<evidence type="ECO:0000313" key="8">
    <source>
        <dbReference type="EMBL" id="VAV84732.1"/>
    </source>
</evidence>
<dbReference type="GO" id="GO:0003979">
    <property type="term" value="F:UDP-glucose 6-dehydrogenase activity"/>
    <property type="evidence" value="ECO:0007669"/>
    <property type="project" value="UniProtKB-EC"/>
</dbReference>
<dbReference type="InterPro" id="IPR008927">
    <property type="entry name" value="6-PGluconate_DH-like_C_sf"/>
</dbReference>
<dbReference type="GO" id="GO:0006065">
    <property type="term" value="P:UDP-glucuronate biosynthetic process"/>
    <property type="evidence" value="ECO:0007669"/>
    <property type="project" value="UniProtKB-UniPathway"/>
</dbReference>
<dbReference type="InterPro" id="IPR017476">
    <property type="entry name" value="UDP-Glc/GDP-Man"/>
</dbReference>
<dbReference type="EC" id="1.1.1.22" evidence="3"/>
<dbReference type="SMART" id="SM00984">
    <property type="entry name" value="UDPG_MGDP_dh_C"/>
    <property type="match status" value="1"/>
</dbReference>
<dbReference type="GO" id="GO:0051287">
    <property type="term" value="F:NAD binding"/>
    <property type="evidence" value="ECO:0007669"/>
    <property type="project" value="InterPro"/>
</dbReference>
<dbReference type="PANTHER" id="PTHR43750:SF3">
    <property type="entry name" value="UDP-GLUCOSE 6-DEHYDROGENASE TUAD"/>
    <property type="match status" value="1"/>
</dbReference>
<reference evidence="8" key="1">
    <citation type="submission" date="2018-06" db="EMBL/GenBank/DDBJ databases">
        <authorList>
            <person name="Zhirakovskaya E."/>
        </authorList>
    </citation>
    <scope>NUCLEOTIDE SEQUENCE</scope>
</reference>
<dbReference type="GO" id="GO:0000271">
    <property type="term" value="P:polysaccharide biosynthetic process"/>
    <property type="evidence" value="ECO:0007669"/>
    <property type="project" value="InterPro"/>
</dbReference>
<gene>
    <name evidence="8" type="ORF">MNBD_DELTA01-1944</name>
</gene>
<dbReference type="Gene3D" id="3.40.50.720">
    <property type="entry name" value="NAD(P)-binding Rossmann-like Domain"/>
    <property type="match status" value="2"/>
</dbReference>
<evidence type="ECO:0000256" key="4">
    <source>
        <dbReference type="ARBA" id="ARBA00023002"/>
    </source>
</evidence>
<dbReference type="InterPro" id="IPR036220">
    <property type="entry name" value="UDP-Glc/GDP-Man_DH_C_sf"/>
</dbReference>
<dbReference type="PANTHER" id="PTHR43750">
    <property type="entry name" value="UDP-GLUCOSE 6-DEHYDROGENASE TUAD"/>
    <property type="match status" value="1"/>
</dbReference>
<dbReference type="Pfam" id="PF00984">
    <property type="entry name" value="UDPG_MGDP_dh"/>
    <property type="match status" value="1"/>
</dbReference>
<dbReference type="AlphaFoldDB" id="A0A3B0QWP2"/>
<evidence type="ECO:0000256" key="6">
    <source>
        <dbReference type="ARBA" id="ARBA00047473"/>
    </source>
</evidence>
<dbReference type="SUPFAM" id="SSF52413">
    <property type="entry name" value="UDP-glucose/GDP-mannose dehydrogenase C-terminal domain"/>
    <property type="match status" value="1"/>
</dbReference>
<evidence type="ECO:0000256" key="1">
    <source>
        <dbReference type="ARBA" id="ARBA00004701"/>
    </source>
</evidence>
<keyword evidence="4 8" id="KW-0560">Oxidoreductase</keyword>
<feature type="domain" description="UDP-glucose/GDP-mannose dehydrogenase C-terminal" evidence="7">
    <location>
        <begin position="306"/>
        <end position="409"/>
    </location>
</feature>
<protein>
    <recommendedName>
        <fullName evidence="3">UDP-glucose 6-dehydrogenase</fullName>
        <ecNumber evidence="3">1.1.1.22</ecNumber>
    </recommendedName>
</protein>
<proteinExistence type="inferred from homology"/>
<dbReference type="Gene3D" id="1.20.5.100">
    <property type="entry name" value="Cytochrome c1, transmembrane anchor, C-terminal"/>
    <property type="match status" value="1"/>
</dbReference>
<comment type="pathway">
    <text evidence="1">Nucleotide-sugar biosynthesis; UDP-alpha-D-glucuronate biosynthesis; UDP-alpha-D-glucuronate from UDP-alpha-D-glucose: step 1/1.</text>
</comment>
<dbReference type="InterPro" id="IPR036291">
    <property type="entry name" value="NAD(P)-bd_dom_sf"/>
</dbReference>
<dbReference type="InterPro" id="IPR028357">
    <property type="entry name" value="UDPglc_DH_bac"/>
</dbReference>
<dbReference type="PIRSF" id="PIRSF500134">
    <property type="entry name" value="UDPglc_DH_bac"/>
    <property type="match status" value="1"/>
</dbReference>
<evidence type="ECO:0000256" key="5">
    <source>
        <dbReference type="ARBA" id="ARBA00023027"/>
    </source>
</evidence>
<keyword evidence="5" id="KW-0520">NAD</keyword>
<comment type="catalytic activity">
    <reaction evidence="6">
        <text>UDP-alpha-D-glucose + 2 NAD(+) + H2O = UDP-alpha-D-glucuronate + 2 NADH + 3 H(+)</text>
        <dbReference type="Rhea" id="RHEA:23596"/>
        <dbReference type="ChEBI" id="CHEBI:15377"/>
        <dbReference type="ChEBI" id="CHEBI:15378"/>
        <dbReference type="ChEBI" id="CHEBI:57540"/>
        <dbReference type="ChEBI" id="CHEBI:57945"/>
        <dbReference type="ChEBI" id="CHEBI:58052"/>
        <dbReference type="ChEBI" id="CHEBI:58885"/>
        <dbReference type="EC" id="1.1.1.22"/>
    </reaction>
</comment>
<evidence type="ECO:0000256" key="2">
    <source>
        <dbReference type="ARBA" id="ARBA00006601"/>
    </source>
</evidence>
<accession>A0A3B0QWP2</accession>
<sequence>MGLVTGACFADFGVNVTCVDKDLEKIEALKRGEIPIYEPGLKDIVASNMKAGRLVFTTDIEESIKNSLVILIAVGTPPRGDGSTDMQYVDEVARTIATNLDGYKVIVTKSTVPVGTGKRIEKIINEESNGEHSFDVASNPEFLREGSAVEDFMRPNRVVLGVRSEQVAAILKDLYSPLYLIETPFVVTDVETAELIKYAANAFLATKISFINEMANLCERTGGNVQTIARAMGLDRRIGPKFLHAGPGFGGSCFPKDTTALANMAKELGYDFKIVSAVVDVNREQRRIMVEKIKGVVGDLRGSVIGVLGLTFKPNTDDVRESPAIDIINALVDKGAVLRVYDPVGMENAKQSLPTQGVTYCEDAYGTATGADCLVIATEWNQFRNLDFERLKGLLKAARLVDLKNIYDPQRLRALGFEYSSVGR</sequence>